<evidence type="ECO:0000256" key="1">
    <source>
        <dbReference type="SAM" id="MobiDB-lite"/>
    </source>
</evidence>
<organism evidence="2">
    <name type="scientific">Phyllostachys edulis</name>
    <name type="common">Tortoise shell bamboo</name>
    <name type="synonym">Bambusa edulis</name>
    <dbReference type="NCBI Taxonomy" id="38705"/>
    <lineage>
        <taxon>Eukaryota</taxon>
        <taxon>Viridiplantae</taxon>
        <taxon>Streptophyta</taxon>
        <taxon>Embryophyta</taxon>
        <taxon>Tracheophyta</taxon>
        <taxon>Spermatophyta</taxon>
        <taxon>Magnoliopsida</taxon>
        <taxon>Liliopsida</taxon>
        <taxon>Poales</taxon>
        <taxon>Poaceae</taxon>
        <taxon>BOP clade</taxon>
        <taxon>Bambusoideae</taxon>
        <taxon>Arundinarodae</taxon>
        <taxon>Arundinarieae</taxon>
        <taxon>Arundinariinae</taxon>
        <taxon>Phyllostachys</taxon>
    </lineage>
</organism>
<feature type="region of interest" description="Disordered" evidence="1">
    <location>
        <begin position="78"/>
        <end position="100"/>
    </location>
</feature>
<protein>
    <submittedName>
        <fullName evidence="2">PH01B001G05.17 protein</fullName>
    </submittedName>
</protein>
<proteinExistence type="predicted"/>
<dbReference type="AlphaFoldDB" id="L0P1J9"/>
<sequence>MKTGVQLSPHDDAHEAVDAFFADYPGEIWGAAEPAPVEVLSGSQLSGPLVGTQAQVQLTLEALGAWVSRAPERLSLFGPRPRHPALRKPKRGRTGGRGPGVGCGDNGGVRCYYDMVVYTFPLALYYNLWYYLPIVCALVTEPLDDLAAKSGPLLAAKSSNGLATSRCVTKPLERSDKSVMSKPTRLKVHYGVSMVREGLYGVDLSGFQQVSMGFLEGCRHRGYECVLLVQACPKGVIGSPADGYRRVGGSSSGAQRVVHEEDAMDDVVDAEEDEVTDVAEAEEDAVTHVVEAEEEYRCHAPHAQPSAQADAGEHVDSIRMFQVIKSNQEQYTVVCEQAREIVKKTDLEAKHIVVAIEQKFKYKISYAKAWCAKQKALERKFGSFEVAYDNLPRMLQVLQDRNPATYIAVKDKPSKRPSLGFMILQRTFLAFGPYIDAFRHMLPVISVDKTFLTRKYKGMILIAIGIDGDN</sequence>
<name>L0P1J9_PHYED</name>
<evidence type="ECO:0000313" key="2">
    <source>
        <dbReference type="EMBL" id="CCI55294.1"/>
    </source>
</evidence>
<dbReference type="PANTHER" id="PTHR31973">
    <property type="entry name" value="POLYPROTEIN, PUTATIVE-RELATED"/>
    <property type="match status" value="1"/>
</dbReference>
<gene>
    <name evidence="2" type="primary">PH01B001G05.17</name>
</gene>
<accession>L0P1J9</accession>
<dbReference type="EMBL" id="FO203436">
    <property type="protein sequence ID" value="CCI55294.1"/>
    <property type="molecule type" value="Genomic_DNA"/>
</dbReference>
<dbReference type="PANTHER" id="PTHR31973:SF195">
    <property type="entry name" value="MUDR FAMILY TRANSPOSASE"/>
    <property type="match status" value="1"/>
</dbReference>
<feature type="compositionally biased region" description="Basic residues" evidence="1">
    <location>
        <begin position="80"/>
        <end position="94"/>
    </location>
</feature>
<reference evidence="2" key="1">
    <citation type="submission" date="2012-05" db="EMBL/GenBank/DDBJ databases">
        <authorList>
            <person name="Han B."/>
            <person name="Lu Y."/>
            <person name="Feng Q."/>
            <person name="Zhao Q."/>
            <person name="Lu T.T."/>
            <person name="Li Y."/>
            <person name="Liu K.Y."/>
            <person name="Huang X.H."/>
            <person name="Fan D.L."/>
            <person name="Weng Q.J."/>
            <person name="Zhang L."/>
            <person name="Lu Y.Q."/>
            <person name="Guo Y.L."/>
            <person name="Li W.J."/>
            <person name="Zhou C.C."/>
            <person name="Lu H.Y."/>
            <person name="Huang T."/>
            <person name="Zhu C.R."/>
            <person name="Zhao Y."/>
            <person name="Hu T."/>
            <person name="Yao N."/>
        </authorList>
    </citation>
    <scope>NUCLEOTIDE SEQUENCE</scope>
</reference>